<reference evidence="2" key="2">
    <citation type="journal article" date="2015" name="Data Brief">
        <title>Shoot transcriptome of the giant reed, Arundo donax.</title>
        <authorList>
            <person name="Barrero R.A."/>
            <person name="Guerrero F.D."/>
            <person name="Moolhuijzen P."/>
            <person name="Goolsby J.A."/>
            <person name="Tidwell J."/>
            <person name="Bellgard S.E."/>
            <person name="Bellgard M.I."/>
        </authorList>
    </citation>
    <scope>NUCLEOTIDE SEQUENCE</scope>
    <source>
        <tissue evidence="2">Shoot tissue taken approximately 20 cm above the soil surface</tissue>
    </source>
</reference>
<accession>A0A0A9E7L9</accession>
<dbReference type="EMBL" id="GBRH01204005">
    <property type="protein sequence ID" value="JAD93890.1"/>
    <property type="molecule type" value="Transcribed_RNA"/>
</dbReference>
<proteinExistence type="predicted"/>
<reference evidence="2" key="1">
    <citation type="submission" date="2014-09" db="EMBL/GenBank/DDBJ databases">
        <authorList>
            <person name="Magalhaes I.L.F."/>
            <person name="Oliveira U."/>
            <person name="Santos F.R."/>
            <person name="Vidigal T.H.D.A."/>
            <person name="Brescovit A.D."/>
            <person name="Santos A.J."/>
        </authorList>
    </citation>
    <scope>NUCLEOTIDE SEQUENCE</scope>
    <source>
        <tissue evidence="2">Shoot tissue taken approximately 20 cm above the soil surface</tissue>
    </source>
</reference>
<dbReference type="AlphaFoldDB" id="A0A0A9E7L9"/>
<feature type="region of interest" description="Disordered" evidence="1">
    <location>
        <begin position="19"/>
        <end position="38"/>
    </location>
</feature>
<evidence type="ECO:0000313" key="2">
    <source>
        <dbReference type="EMBL" id="JAD93890.1"/>
    </source>
</evidence>
<evidence type="ECO:0000256" key="1">
    <source>
        <dbReference type="SAM" id="MobiDB-lite"/>
    </source>
</evidence>
<sequence length="141" mass="14872">MIKVSSPISLTRIMERLAKSASNSPGPTSSSATPWSPSTTASFFFRPCKNPPARRPSEIPHASSPASAACTTKARIRSNLQTRNPAPGQAAFHQTSAQRSELWSGEVLTTDAARARNATTATTATGALGFRSIPAYGSREP</sequence>
<organism evidence="2">
    <name type="scientific">Arundo donax</name>
    <name type="common">Giant reed</name>
    <name type="synonym">Donax arundinaceus</name>
    <dbReference type="NCBI Taxonomy" id="35708"/>
    <lineage>
        <taxon>Eukaryota</taxon>
        <taxon>Viridiplantae</taxon>
        <taxon>Streptophyta</taxon>
        <taxon>Embryophyta</taxon>
        <taxon>Tracheophyta</taxon>
        <taxon>Spermatophyta</taxon>
        <taxon>Magnoliopsida</taxon>
        <taxon>Liliopsida</taxon>
        <taxon>Poales</taxon>
        <taxon>Poaceae</taxon>
        <taxon>PACMAD clade</taxon>
        <taxon>Arundinoideae</taxon>
        <taxon>Arundineae</taxon>
        <taxon>Arundo</taxon>
    </lineage>
</organism>
<protein>
    <submittedName>
        <fullName evidence="2">Uncharacterized protein</fullName>
    </submittedName>
</protein>
<feature type="region of interest" description="Disordered" evidence="1">
    <location>
        <begin position="48"/>
        <end position="71"/>
    </location>
</feature>
<name>A0A0A9E7L9_ARUDO</name>
<feature type="compositionally biased region" description="Low complexity" evidence="1">
    <location>
        <begin position="20"/>
        <end position="38"/>
    </location>
</feature>